<protein>
    <submittedName>
        <fullName evidence="1">RNA-directed DNA polymerase from mobile element jockey</fullName>
    </submittedName>
</protein>
<proteinExistence type="predicted"/>
<dbReference type="EMBL" id="BMAO01006685">
    <property type="protein sequence ID" value="GFR10598.1"/>
    <property type="molecule type" value="Genomic_DNA"/>
</dbReference>
<keyword evidence="1" id="KW-0548">Nucleotidyltransferase</keyword>
<gene>
    <name evidence="1" type="primary">pol_1914</name>
    <name evidence="1" type="ORF">TNCT_361351</name>
</gene>
<evidence type="ECO:0000313" key="1">
    <source>
        <dbReference type="EMBL" id="GFR10598.1"/>
    </source>
</evidence>
<keyword evidence="2" id="KW-1185">Reference proteome</keyword>
<sequence>MTSIIPNGGDLALMTPPFLASQQDQKWQTAPTSLPFPTSPWLKIWRIKINTDKSHAIVFRKGNYNNNMPPLMLFSRPIPWSTSVEYLGITLGRKLTFKNHLSKIKCKFKHRLTALRNLLYFKSALSIQNKRRIFLSTYNHCSLMVALFGAWPLKPTSENFK</sequence>
<dbReference type="AlphaFoldDB" id="A0A8X6J577"/>
<name>A0A8X6J577_TRICU</name>
<dbReference type="GO" id="GO:0003964">
    <property type="term" value="F:RNA-directed DNA polymerase activity"/>
    <property type="evidence" value="ECO:0007669"/>
    <property type="project" value="UniProtKB-KW"/>
</dbReference>
<organism evidence="1 2">
    <name type="scientific">Trichonephila clavata</name>
    <name type="common">Joro spider</name>
    <name type="synonym">Nephila clavata</name>
    <dbReference type="NCBI Taxonomy" id="2740835"/>
    <lineage>
        <taxon>Eukaryota</taxon>
        <taxon>Metazoa</taxon>
        <taxon>Ecdysozoa</taxon>
        <taxon>Arthropoda</taxon>
        <taxon>Chelicerata</taxon>
        <taxon>Arachnida</taxon>
        <taxon>Araneae</taxon>
        <taxon>Araneomorphae</taxon>
        <taxon>Entelegynae</taxon>
        <taxon>Araneoidea</taxon>
        <taxon>Nephilidae</taxon>
        <taxon>Trichonephila</taxon>
    </lineage>
</organism>
<dbReference type="Proteomes" id="UP000887116">
    <property type="component" value="Unassembled WGS sequence"/>
</dbReference>
<reference evidence="1" key="1">
    <citation type="submission" date="2020-07" db="EMBL/GenBank/DDBJ databases">
        <title>Multicomponent nature underlies the extraordinary mechanical properties of spider dragline silk.</title>
        <authorList>
            <person name="Kono N."/>
            <person name="Nakamura H."/>
            <person name="Mori M."/>
            <person name="Yoshida Y."/>
            <person name="Ohtoshi R."/>
            <person name="Malay A.D."/>
            <person name="Moran D.A.P."/>
            <person name="Tomita M."/>
            <person name="Numata K."/>
            <person name="Arakawa K."/>
        </authorList>
    </citation>
    <scope>NUCLEOTIDE SEQUENCE</scope>
</reference>
<keyword evidence="1" id="KW-0808">Transferase</keyword>
<comment type="caution">
    <text evidence="1">The sequence shown here is derived from an EMBL/GenBank/DDBJ whole genome shotgun (WGS) entry which is preliminary data.</text>
</comment>
<accession>A0A8X6J577</accession>
<keyword evidence="1" id="KW-0695">RNA-directed DNA polymerase</keyword>
<dbReference type="OrthoDB" id="8058536at2759"/>
<evidence type="ECO:0000313" key="2">
    <source>
        <dbReference type="Proteomes" id="UP000887116"/>
    </source>
</evidence>